<feature type="transmembrane region" description="Helical" evidence="6">
    <location>
        <begin position="131"/>
        <end position="152"/>
    </location>
</feature>
<name>A0ABU3KR11_9BURK</name>
<keyword evidence="2" id="KW-1003">Cell membrane</keyword>
<dbReference type="InterPro" id="IPR002797">
    <property type="entry name" value="Polysacc_synth"/>
</dbReference>
<keyword evidence="4 6" id="KW-1133">Transmembrane helix</keyword>
<keyword evidence="3 6" id="KW-0812">Transmembrane</keyword>
<dbReference type="Pfam" id="PF01943">
    <property type="entry name" value="Polysacc_synt"/>
    <property type="match status" value="1"/>
</dbReference>
<dbReference type="InterPro" id="IPR050833">
    <property type="entry name" value="Poly_Biosynth_Transport"/>
</dbReference>
<dbReference type="RefSeq" id="WP_313875344.1">
    <property type="nucleotide sequence ID" value="NZ_JAVBIK010000001.1"/>
</dbReference>
<reference evidence="7 8" key="1">
    <citation type="submission" date="2023-08" db="EMBL/GenBank/DDBJ databases">
        <title>Rhodoferax potami sp. nov. and Rhodoferax mekongensis sp. nov., isolated from the Mekong River in Thailand.</title>
        <authorList>
            <person name="Kitikhun S."/>
            <person name="Charoenyingcharoen P."/>
            <person name="Siriarchawattana P."/>
            <person name="Likhitrattanapisal S."/>
            <person name="Nilsakha T."/>
            <person name="Chanpet A."/>
            <person name="Rattanawaree P."/>
            <person name="Ingsriswang S."/>
        </authorList>
    </citation>
    <scope>NUCLEOTIDE SEQUENCE [LARGE SCALE GENOMIC DNA]</scope>
    <source>
        <strain evidence="7 8">TBRC 17660</strain>
    </source>
</reference>
<evidence type="ECO:0000256" key="5">
    <source>
        <dbReference type="ARBA" id="ARBA00023136"/>
    </source>
</evidence>
<proteinExistence type="predicted"/>
<evidence type="ECO:0000256" key="2">
    <source>
        <dbReference type="ARBA" id="ARBA00022475"/>
    </source>
</evidence>
<feature type="transmembrane region" description="Helical" evidence="6">
    <location>
        <begin position="20"/>
        <end position="37"/>
    </location>
</feature>
<evidence type="ECO:0000256" key="4">
    <source>
        <dbReference type="ARBA" id="ARBA00022989"/>
    </source>
</evidence>
<dbReference type="PANTHER" id="PTHR30250:SF11">
    <property type="entry name" value="O-ANTIGEN TRANSPORTER-RELATED"/>
    <property type="match status" value="1"/>
</dbReference>
<feature type="transmembrane region" description="Helical" evidence="6">
    <location>
        <begin position="441"/>
        <end position="462"/>
    </location>
</feature>
<comment type="subcellular location">
    <subcellularLocation>
        <location evidence="1">Cell membrane</location>
        <topology evidence="1">Multi-pass membrane protein</topology>
    </subcellularLocation>
</comment>
<dbReference type="EMBL" id="JAVBIK010000001">
    <property type="protein sequence ID" value="MDT7519677.1"/>
    <property type="molecule type" value="Genomic_DNA"/>
</dbReference>
<protein>
    <submittedName>
        <fullName evidence="7">Lipopolysaccharide biosynthesis protein</fullName>
    </submittedName>
</protein>
<dbReference type="PANTHER" id="PTHR30250">
    <property type="entry name" value="PST FAMILY PREDICTED COLANIC ACID TRANSPORTER"/>
    <property type="match status" value="1"/>
</dbReference>
<feature type="transmembrane region" description="Helical" evidence="6">
    <location>
        <begin position="375"/>
        <end position="395"/>
    </location>
</feature>
<evidence type="ECO:0000313" key="7">
    <source>
        <dbReference type="EMBL" id="MDT7519677.1"/>
    </source>
</evidence>
<feature type="transmembrane region" description="Helical" evidence="6">
    <location>
        <begin position="468"/>
        <end position="489"/>
    </location>
</feature>
<feature type="transmembrane region" description="Helical" evidence="6">
    <location>
        <begin position="49"/>
        <end position="69"/>
    </location>
</feature>
<comment type="caution">
    <text evidence="7">The sequence shown here is derived from an EMBL/GenBank/DDBJ whole genome shotgun (WGS) entry which is preliminary data.</text>
</comment>
<feature type="transmembrane region" description="Helical" evidence="6">
    <location>
        <begin position="164"/>
        <end position="183"/>
    </location>
</feature>
<feature type="transmembrane region" description="Helical" evidence="6">
    <location>
        <begin position="314"/>
        <end position="334"/>
    </location>
</feature>
<feature type="transmembrane region" description="Helical" evidence="6">
    <location>
        <begin position="89"/>
        <end position="111"/>
    </location>
</feature>
<gene>
    <name evidence="7" type="ORF">RAE19_13305</name>
</gene>
<evidence type="ECO:0000256" key="3">
    <source>
        <dbReference type="ARBA" id="ARBA00022692"/>
    </source>
</evidence>
<feature type="transmembrane region" description="Helical" evidence="6">
    <location>
        <begin position="401"/>
        <end position="420"/>
    </location>
</feature>
<keyword evidence="8" id="KW-1185">Reference proteome</keyword>
<evidence type="ECO:0000313" key="8">
    <source>
        <dbReference type="Proteomes" id="UP001321700"/>
    </source>
</evidence>
<accession>A0ABU3KR11</accession>
<organism evidence="7 8">
    <name type="scientific">Rhodoferax potami</name>
    <dbReference type="NCBI Taxonomy" id="3068338"/>
    <lineage>
        <taxon>Bacteria</taxon>
        <taxon>Pseudomonadati</taxon>
        <taxon>Pseudomonadota</taxon>
        <taxon>Betaproteobacteria</taxon>
        <taxon>Burkholderiales</taxon>
        <taxon>Comamonadaceae</taxon>
        <taxon>Rhodoferax</taxon>
    </lineage>
</organism>
<feature type="transmembrane region" description="Helical" evidence="6">
    <location>
        <begin position="189"/>
        <end position="207"/>
    </location>
</feature>
<evidence type="ECO:0000256" key="6">
    <source>
        <dbReference type="SAM" id="Phobius"/>
    </source>
</evidence>
<feature type="transmembrane region" description="Helical" evidence="6">
    <location>
        <begin position="340"/>
        <end position="363"/>
    </location>
</feature>
<sequence>MLKHMINLPRQVSRNARWSIAQTVISAIVLFLLYKFLLRELGTEQLGLWALILATTSLARIGELGFASATMRFIGRYKGEGDDKAAAEVLETSLMTISLPFLVLTVLAYWLAQGLLYLVVSAPNLALAKQILPWALLSLWLGVTSSLIQSAIDGCGRMDRKNMILIGSNVIYLCGAVFLATGYGLEGVAIAQAIQTLAALVGLWFIARWELKALPWLPYRWRRHRFNEIAAFAFSMQIGSIIGLLIEPITKALLSRYLGLSFLAFYEMANQVVTRIRSVLVAGFQAIVPQFSTTNSETVHESLFLRTEQKTLDIGLPFISIVIMSFKAISLLWIGKEEQIFITSGHILSGSWLIVTLLMPAYFYLVGTGQGRPIAVGQVASLLGTIALGLLGSYANTKYGILLGCATALILANIYLYMHATNRLFKSRRIISASQLLRNKNCISVLAYLSALSIFFTIDFLLDTPLQHALNFTVCAAMTAGIALIAANIKRSNK</sequence>
<keyword evidence="5 6" id="KW-0472">Membrane</keyword>
<dbReference type="Proteomes" id="UP001321700">
    <property type="component" value="Unassembled WGS sequence"/>
</dbReference>
<evidence type="ECO:0000256" key="1">
    <source>
        <dbReference type="ARBA" id="ARBA00004651"/>
    </source>
</evidence>